<gene>
    <name evidence="1" type="ORF">ACJMK2_037871</name>
</gene>
<reference evidence="1 2" key="1">
    <citation type="submission" date="2024-11" db="EMBL/GenBank/DDBJ databases">
        <title>Chromosome-level genome assembly of the freshwater bivalve Anodonta woodiana.</title>
        <authorList>
            <person name="Chen X."/>
        </authorList>
    </citation>
    <scope>NUCLEOTIDE SEQUENCE [LARGE SCALE GENOMIC DNA]</scope>
    <source>
        <strain evidence="1">MN2024</strain>
        <tissue evidence="1">Gills</tissue>
    </source>
</reference>
<proteinExistence type="predicted"/>
<keyword evidence="2" id="KW-1185">Reference proteome</keyword>
<evidence type="ECO:0008006" key="3">
    <source>
        <dbReference type="Google" id="ProtNLM"/>
    </source>
</evidence>
<dbReference type="PANTHER" id="PTHR45913:SF21">
    <property type="entry name" value="DUF4371 DOMAIN-CONTAINING PROTEIN"/>
    <property type="match status" value="1"/>
</dbReference>
<dbReference type="Proteomes" id="UP001634394">
    <property type="component" value="Unassembled WGS sequence"/>
</dbReference>
<evidence type="ECO:0000313" key="1">
    <source>
        <dbReference type="EMBL" id="KAL3874919.1"/>
    </source>
</evidence>
<accession>A0ABD3WLS7</accession>
<sequence length="105" mass="12174">MKVVEHISPEKKEQFGTICLSKQTVTRRVEDIVSSLHQQLERASEKFIWHSVAFDESTDVSDTAQLLIFIRGMDENFKITEDIAGLYSMYDMTKGRDVVYDLKRV</sequence>
<comment type="caution">
    <text evidence="1">The sequence shown here is derived from an EMBL/GenBank/DDBJ whole genome shotgun (WGS) entry which is preliminary data.</text>
</comment>
<dbReference type="PANTHER" id="PTHR45913">
    <property type="entry name" value="EPM2A-INTERACTING PROTEIN 1"/>
    <property type="match status" value="1"/>
</dbReference>
<organism evidence="1 2">
    <name type="scientific">Sinanodonta woodiana</name>
    <name type="common">Chinese pond mussel</name>
    <name type="synonym">Anodonta woodiana</name>
    <dbReference type="NCBI Taxonomy" id="1069815"/>
    <lineage>
        <taxon>Eukaryota</taxon>
        <taxon>Metazoa</taxon>
        <taxon>Spiralia</taxon>
        <taxon>Lophotrochozoa</taxon>
        <taxon>Mollusca</taxon>
        <taxon>Bivalvia</taxon>
        <taxon>Autobranchia</taxon>
        <taxon>Heteroconchia</taxon>
        <taxon>Palaeoheterodonta</taxon>
        <taxon>Unionida</taxon>
        <taxon>Unionoidea</taxon>
        <taxon>Unionidae</taxon>
        <taxon>Unioninae</taxon>
        <taxon>Sinanodonta</taxon>
    </lineage>
</organism>
<name>A0ABD3WLS7_SINWO</name>
<dbReference type="AlphaFoldDB" id="A0ABD3WLS7"/>
<evidence type="ECO:0000313" key="2">
    <source>
        <dbReference type="Proteomes" id="UP001634394"/>
    </source>
</evidence>
<protein>
    <recommendedName>
        <fullName evidence="3">General transcription factor II-I repeat domain-containing protein 2</fullName>
    </recommendedName>
</protein>
<dbReference type="EMBL" id="JBJQND010000006">
    <property type="protein sequence ID" value="KAL3874919.1"/>
    <property type="molecule type" value="Genomic_DNA"/>
</dbReference>